<protein>
    <recommendedName>
        <fullName evidence="4">Reverse transcriptase domain-containing protein</fullName>
    </recommendedName>
</protein>
<sequence length="83" mass="8835">MEALGLPTECIALTQLLFPNATANVKVNGALASTFTIARGVHQGCPLVSHLFLIVAKAFNSVIKLSVTAGRIKGIRLPEGDWY</sequence>
<accession>A0A2K1JML5</accession>
<organism evidence="1">
    <name type="scientific">Physcomitrium patens</name>
    <name type="common">Spreading-leaved earth moss</name>
    <name type="synonym">Physcomitrella patens</name>
    <dbReference type="NCBI Taxonomy" id="3218"/>
    <lineage>
        <taxon>Eukaryota</taxon>
        <taxon>Viridiplantae</taxon>
        <taxon>Streptophyta</taxon>
        <taxon>Embryophyta</taxon>
        <taxon>Bryophyta</taxon>
        <taxon>Bryophytina</taxon>
        <taxon>Bryopsida</taxon>
        <taxon>Funariidae</taxon>
        <taxon>Funariales</taxon>
        <taxon>Funariaceae</taxon>
        <taxon>Physcomitrium</taxon>
    </lineage>
</organism>
<dbReference type="InParanoid" id="A0A2K1JML5"/>
<dbReference type="EnsemblPlants" id="Pp3c13_20290V3.1">
    <property type="protein sequence ID" value="PAC:32932551.CDS.1"/>
    <property type="gene ID" value="Pp3c13_20290"/>
</dbReference>
<name>A0A2K1JML5_PHYPA</name>
<proteinExistence type="predicted"/>
<keyword evidence="3" id="KW-1185">Reference proteome</keyword>
<reference evidence="1 3" key="1">
    <citation type="journal article" date="2008" name="Science">
        <title>The Physcomitrella genome reveals evolutionary insights into the conquest of land by plants.</title>
        <authorList>
            <person name="Rensing S."/>
            <person name="Lang D."/>
            <person name="Zimmer A."/>
            <person name="Terry A."/>
            <person name="Salamov A."/>
            <person name="Shapiro H."/>
            <person name="Nishiyama T."/>
            <person name="Perroud P.-F."/>
            <person name="Lindquist E."/>
            <person name="Kamisugi Y."/>
            <person name="Tanahashi T."/>
            <person name="Sakakibara K."/>
            <person name="Fujita T."/>
            <person name="Oishi K."/>
            <person name="Shin-I T."/>
            <person name="Kuroki Y."/>
            <person name="Toyoda A."/>
            <person name="Suzuki Y."/>
            <person name="Hashimoto A."/>
            <person name="Yamaguchi K."/>
            <person name="Sugano A."/>
            <person name="Kohara Y."/>
            <person name="Fujiyama A."/>
            <person name="Anterola A."/>
            <person name="Aoki S."/>
            <person name="Ashton N."/>
            <person name="Barbazuk W.B."/>
            <person name="Barker E."/>
            <person name="Bennetzen J."/>
            <person name="Bezanilla M."/>
            <person name="Blankenship R."/>
            <person name="Cho S.H."/>
            <person name="Dutcher S."/>
            <person name="Estelle M."/>
            <person name="Fawcett J.A."/>
            <person name="Gundlach H."/>
            <person name="Hanada K."/>
            <person name="Heyl A."/>
            <person name="Hicks K.A."/>
            <person name="Hugh J."/>
            <person name="Lohr M."/>
            <person name="Mayer K."/>
            <person name="Melkozernov A."/>
            <person name="Murata T."/>
            <person name="Nelson D."/>
            <person name="Pils B."/>
            <person name="Prigge M."/>
            <person name="Reiss B."/>
            <person name="Renner T."/>
            <person name="Rombauts S."/>
            <person name="Rushton P."/>
            <person name="Sanderfoot A."/>
            <person name="Schween G."/>
            <person name="Shiu S.-H."/>
            <person name="Stueber K."/>
            <person name="Theodoulou F.L."/>
            <person name="Tu H."/>
            <person name="Van de Peer Y."/>
            <person name="Verrier P.J."/>
            <person name="Waters E."/>
            <person name="Wood A."/>
            <person name="Yang L."/>
            <person name="Cove D."/>
            <person name="Cuming A."/>
            <person name="Hasebe M."/>
            <person name="Lucas S."/>
            <person name="Mishler D.B."/>
            <person name="Reski R."/>
            <person name="Grigoriev I."/>
            <person name="Quatrano R.S."/>
            <person name="Boore J.L."/>
        </authorList>
    </citation>
    <scope>NUCLEOTIDE SEQUENCE [LARGE SCALE GENOMIC DNA]</scope>
    <source>
        <strain evidence="2 3">cv. Gransden 2004</strain>
    </source>
</reference>
<evidence type="ECO:0000313" key="1">
    <source>
        <dbReference type="EMBL" id="PNR42790.1"/>
    </source>
</evidence>
<dbReference type="EMBL" id="ABEU02000013">
    <property type="protein sequence ID" value="PNR42790.1"/>
    <property type="molecule type" value="Genomic_DNA"/>
</dbReference>
<reference evidence="2" key="3">
    <citation type="submission" date="2020-12" db="UniProtKB">
        <authorList>
            <consortium name="EnsemblPlants"/>
        </authorList>
    </citation>
    <scope>IDENTIFICATION</scope>
</reference>
<gene>
    <name evidence="1" type="ORF">PHYPA_017620</name>
</gene>
<dbReference type="PaxDb" id="3218-PP1S223_44V6.1"/>
<reference evidence="1 3" key="2">
    <citation type="journal article" date="2018" name="Plant J.">
        <title>The Physcomitrella patens chromosome-scale assembly reveals moss genome structure and evolution.</title>
        <authorList>
            <person name="Lang D."/>
            <person name="Ullrich K.K."/>
            <person name="Murat F."/>
            <person name="Fuchs J."/>
            <person name="Jenkins J."/>
            <person name="Haas F.B."/>
            <person name="Piednoel M."/>
            <person name="Gundlach H."/>
            <person name="Van Bel M."/>
            <person name="Meyberg R."/>
            <person name="Vives C."/>
            <person name="Morata J."/>
            <person name="Symeonidi A."/>
            <person name="Hiss M."/>
            <person name="Muchero W."/>
            <person name="Kamisugi Y."/>
            <person name="Saleh O."/>
            <person name="Blanc G."/>
            <person name="Decker E.L."/>
            <person name="van Gessel N."/>
            <person name="Grimwood J."/>
            <person name="Hayes R.D."/>
            <person name="Graham S.W."/>
            <person name="Gunter L.E."/>
            <person name="McDaniel S.F."/>
            <person name="Hoernstein S.N.W."/>
            <person name="Larsson A."/>
            <person name="Li F.W."/>
            <person name="Perroud P.F."/>
            <person name="Phillips J."/>
            <person name="Ranjan P."/>
            <person name="Rokshar D.S."/>
            <person name="Rothfels C.J."/>
            <person name="Schneider L."/>
            <person name="Shu S."/>
            <person name="Stevenson D.W."/>
            <person name="Thummler F."/>
            <person name="Tillich M."/>
            <person name="Villarreal Aguilar J.C."/>
            <person name="Widiez T."/>
            <person name="Wong G.K."/>
            <person name="Wymore A."/>
            <person name="Zhang Y."/>
            <person name="Zimmer A.D."/>
            <person name="Quatrano R.S."/>
            <person name="Mayer K.F.X."/>
            <person name="Goodstein D."/>
            <person name="Casacuberta J.M."/>
            <person name="Vandepoele K."/>
            <person name="Reski R."/>
            <person name="Cuming A.C."/>
            <person name="Tuskan G.A."/>
            <person name="Maumus F."/>
            <person name="Salse J."/>
            <person name="Schmutz J."/>
            <person name="Rensing S.A."/>
        </authorList>
    </citation>
    <scope>NUCLEOTIDE SEQUENCE [LARGE SCALE GENOMIC DNA]</scope>
    <source>
        <strain evidence="2 3">cv. Gransden 2004</strain>
    </source>
</reference>
<evidence type="ECO:0000313" key="2">
    <source>
        <dbReference type="EnsemblPlants" id="PAC:32932551.CDS.1"/>
    </source>
</evidence>
<dbReference type="AlphaFoldDB" id="A0A2K1JML5"/>
<evidence type="ECO:0008006" key="4">
    <source>
        <dbReference type="Google" id="ProtNLM"/>
    </source>
</evidence>
<dbReference type="Gramene" id="Pp3c13_20290V3.1">
    <property type="protein sequence ID" value="PAC:32932551.CDS.1"/>
    <property type="gene ID" value="Pp3c13_20290"/>
</dbReference>
<dbReference type="Proteomes" id="UP000006727">
    <property type="component" value="Chromosome 13"/>
</dbReference>
<evidence type="ECO:0000313" key="3">
    <source>
        <dbReference type="Proteomes" id="UP000006727"/>
    </source>
</evidence>